<evidence type="ECO:0000313" key="2">
    <source>
        <dbReference type="Proteomes" id="UP000277928"/>
    </source>
</evidence>
<dbReference type="Proteomes" id="UP000277928">
    <property type="component" value="Unassembled WGS sequence"/>
</dbReference>
<keyword evidence="2" id="KW-1185">Reference proteome</keyword>
<dbReference type="AlphaFoldDB" id="A0A3P6TQ30"/>
<proteinExistence type="predicted"/>
<name>A0A3P6TQ30_LITSI</name>
<organism evidence="1 2">
    <name type="scientific">Litomosoides sigmodontis</name>
    <name type="common">Filarial nematode worm</name>
    <dbReference type="NCBI Taxonomy" id="42156"/>
    <lineage>
        <taxon>Eukaryota</taxon>
        <taxon>Metazoa</taxon>
        <taxon>Ecdysozoa</taxon>
        <taxon>Nematoda</taxon>
        <taxon>Chromadorea</taxon>
        <taxon>Rhabditida</taxon>
        <taxon>Spirurina</taxon>
        <taxon>Spiruromorpha</taxon>
        <taxon>Filarioidea</taxon>
        <taxon>Onchocercidae</taxon>
        <taxon>Litomosoides</taxon>
    </lineage>
</organism>
<sequence>MWSSRRLRRRRRHRDRRCHQCRCVLGSGRGESDQRMGLTASYRCYDRLNIRVLLTGFVMQETMEWRL</sequence>
<evidence type="ECO:0000313" key="1">
    <source>
        <dbReference type="EMBL" id="VDK87387.1"/>
    </source>
</evidence>
<accession>A0A3P6TQ30</accession>
<protein>
    <submittedName>
        <fullName evidence="1">Uncharacterized protein</fullName>
    </submittedName>
</protein>
<dbReference type="EMBL" id="UYRX01000961">
    <property type="protein sequence ID" value="VDK87387.1"/>
    <property type="molecule type" value="Genomic_DNA"/>
</dbReference>
<gene>
    <name evidence="1" type="ORF">NLS_LOCUS8122</name>
</gene>
<reference evidence="1 2" key="1">
    <citation type="submission" date="2018-08" db="EMBL/GenBank/DDBJ databases">
        <authorList>
            <person name="Laetsch R D."/>
            <person name="Stevens L."/>
            <person name="Kumar S."/>
            <person name="Blaxter L. M."/>
        </authorList>
    </citation>
    <scope>NUCLEOTIDE SEQUENCE [LARGE SCALE GENOMIC DNA]</scope>
</reference>